<evidence type="ECO:0000313" key="2">
    <source>
        <dbReference type="EMBL" id="TDQ53912.1"/>
    </source>
</evidence>
<feature type="transmembrane region" description="Helical" evidence="1">
    <location>
        <begin position="38"/>
        <end position="58"/>
    </location>
</feature>
<dbReference type="InterPro" id="IPR021401">
    <property type="entry name" value="DUF3040"/>
</dbReference>
<dbReference type="Proteomes" id="UP000295705">
    <property type="component" value="Unassembled WGS sequence"/>
</dbReference>
<gene>
    <name evidence="2" type="ORF">EV188_10656</name>
</gene>
<name>A0A4R6V1X1_9PSEU</name>
<keyword evidence="1" id="KW-0472">Membrane</keyword>
<accession>A0A4R6V1X1</accession>
<keyword evidence="3" id="KW-1185">Reference proteome</keyword>
<dbReference type="RefSeq" id="WP_133828156.1">
    <property type="nucleotide sequence ID" value="NZ_BAABHR010000043.1"/>
</dbReference>
<proteinExistence type="predicted"/>
<comment type="caution">
    <text evidence="2">The sequence shown here is derived from an EMBL/GenBank/DDBJ whole genome shotgun (WGS) entry which is preliminary data.</text>
</comment>
<reference evidence="2 3" key="1">
    <citation type="submission" date="2019-03" db="EMBL/GenBank/DDBJ databases">
        <title>Genomic Encyclopedia of Type Strains, Phase IV (KMG-IV): sequencing the most valuable type-strain genomes for metagenomic binning, comparative biology and taxonomic classification.</title>
        <authorList>
            <person name="Goeker M."/>
        </authorList>
    </citation>
    <scope>NUCLEOTIDE SEQUENCE [LARGE SCALE GENOMIC DNA]</scope>
    <source>
        <strain evidence="2 3">DSM 45775</strain>
    </source>
</reference>
<organism evidence="2 3">
    <name type="scientific">Actinomycetospora succinea</name>
    <dbReference type="NCBI Taxonomy" id="663603"/>
    <lineage>
        <taxon>Bacteria</taxon>
        <taxon>Bacillati</taxon>
        <taxon>Actinomycetota</taxon>
        <taxon>Actinomycetes</taxon>
        <taxon>Pseudonocardiales</taxon>
        <taxon>Pseudonocardiaceae</taxon>
        <taxon>Actinomycetospora</taxon>
    </lineage>
</organism>
<protein>
    <submittedName>
        <fullName evidence="2">DUF3040 family protein</fullName>
    </submittedName>
</protein>
<feature type="transmembrane region" description="Helical" evidence="1">
    <location>
        <begin position="64"/>
        <end position="80"/>
    </location>
</feature>
<sequence>MLDDRERGQLEEIERALLEDPGLQRRLRAPGARLRSRLATPSLVAFCVFLAVVAVAVLSLGLPLQAMAVVAVGLWPWSALRRRLRARRRGPLTP</sequence>
<keyword evidence="1" id="KW-1133">Transmembrane helix</keyword>
<keyword evidence="1" id="KW-0812">Transmembrane</keyword>
<dbReference type="AlphaFoldDB" id="A0A4R6V1X1"/>
<dbReference type="EMBL" id="SNYO01000006">
    <property type="protein sequence ID" value="TDQ53912.1"/>
    <property type="molecule type" value="Genomic_DNA"/>
</dbReference>
<evidence type="ECO:0000256" key="1">
    <source>
        <dbReference type="SAM" id="Phobius"/>
    </source>
</evidence>
<evidence type="ECO:0000313" key="3">
    <source>
        <dbReference type="Proteomes" id="UP000295705"/>
    </source>
</evidence>
<dbReference type="Pfam" id="PF11239">
    <property type="entry name" value="DUF3040"/>
    <property type="match status" value="1"/>
</dbReference>